<reference evidence="2" key="1">
    <citation type="journal article" date="2011" name="PLoS Biol.">
        <title>Gene gain and loss during evolution of obligate parasitism in the white rust pathogen of Arabidopsis thaliana.</title>
        <authorList>
            <person name="Kemen E."/>
            <person name="Gardiner A."/>
            <person name="Schultz-Larsen T."/>
            <person name="Kemen A.C."/>
            <person name="Balmuth A.L."/>
            <person name="Robert-Seilaniantz A."/>
            <person name="Bailey K."/>
            <person name="Holub E."/>
            <person name="Studholme D.J."/>
            <person name="Maclean D."/>
            <person name="Jones J.D."/>
        </authorList>
    </citation>
    <scope>NUCLEOTIDE SEQUENCE</scope>
</reference>
<gene>
    <name evidence="2" type="primary">AlNc14C145G7378</name>
    <name evidence="2" type="ORF">ALNC14_082970</name>
</gene>
<dbReference type="GO" id="GO:0003676">
    <property type="term" value="F:nucleic acid binding"/>
    <property type="evidence" value="ECO:0007669"/>
    <property type="project" value="InterPro"/>
</dbReference>
<dbReference type="Pfam" id="PF03184">
    <property type="entry name" value="DDE_1"/>
    <property type="match status" value="1"/>
</dbReference>
<dbReference type="InterPro" id="IPR004875">
    <property type="entry name" value="DDE_SF_endonuclease_dom"/>
</dbReference>
<feature type="domain" description="DDE-1" evidence="1">
    <location>
        <begin position="300"/>
        <end position="404"/>
    </location>
</feature>
<evidence type="ECO:0000259" key="1">
    <source>
        <dbReference type="Pfam" id="PF03184"/>
    </source>
</evidence>
<protein>
    <submittedName>
        <fullName evidence="2">AlNc14C145G7378 protein</fullName>
    </submittedName>
</protein>
<name>F0WLJ1_9STRA</name>
<evidence type="ECO:0000313" key="2">
    <source>
        <dbReference type="EMBL" id="CCA22154.1"/>
    </source>
</evidence>
<dbReference type="EMBL" id="FR824190">
    <property type="protein sequence ID" value="CCA22154.1"/>
    <property type="molecule type" value="Genomic_DNA"/>
</dbReference>
<organism evidence="2">
    <name type="scientific">Albugo laibachii Nc14</name>
    <dbReference type="NCBI Taxonomy" id="890382"/>
    <lineage>
        <taxon>Eukaryota</taxon>
        <taxon>Sar</taxon>
        <taxon>Stramenopiles</taxon>
        <taxon>Oomycota</taxon>
        <taxon>Peronosporomycetes</taxon>
        <taxon>Albuginales</taxon>
        <taxon>Albuginaceae</taxon>
        <taxon>Albugo</taxon>
    </lineage>
</organism>
<reference evidence="2" key="2">
    <citation type="submission" date="2011-02" db="EMBL/GenBank/DDBJ databases">
        <authorList>
            <person name="MacLean D."/>
        </authorList>
    </citation>
    <scope>NUCLEOTIDE SEQUENCE</scope>
</reference>
<dbReference type="PANTHER" id="PTHR31973:SF187">
    <property type="entry name" value="MUTATOR TRANSPOSASE MUDRA PROTEIN"/>
    <property type="match status" value="1"/>
</dbReference>
<sequence>MDSLMRERWGSGKDAVQAIKDVALSQRKYAVVPNKGGTYRLFQCDSASTGCEWYVRLARYRDKMGLRDWHVAGCKLEHQNSLGIAKPSRSQLVASSVIRGALSADPATSAKTLVAQLRHQSNISASQHVMYRTKDTRTTEMFSEDPTKIQLLPSLLSEFQRLNPSTLTDFQCDERGRFRRALVVLDPKWFSDGPGLFGVDAAHMKHRKYNGVQIVLVGRDGNLRNKIAAVALVPLEDNDNYTWFFGHIMRHGFSLESSPVFSDRNVGLVSAADNLKIFIMFCIRHIIETFFSSRPDMSVPVLLLLDDFSGHWTQPVRDYATATNDIMLKVPPGYTSVFQPADVCWMKPFKDQIHAQWIGFLREQIEEWRVGEPVKMKVPERENVADWIHTAWDHLSIETIRGGYPITHTAVGDENESAFFVVGELARLSLLDTTLGEIDSDIEFDK</sequence>
<dbReference type="PANTHER" id="PTHR31973">
    <property type="entry name" value="POLYPROTEIN, PUTATIVE-RELATED"/>
    <property type="match status" value="1"/>
</dbReference>
<dbReference type="HOGENOM" id="CLU_614543_0_0_1"/>
<proteinExistence type="predicted"/>
<dbReference type="AlphaFoldDB" id="F0WLJ1"/>
<accession>F0WLJ1</accession>